<protein>
    <submittedName>
        <fullName evidence="3">Uncharacterized protein</fullName>
    </submittedName>
</protein>
<dbReference type="Proteomes" id="UP000434957">
    <property type="component" value="Unassembled WGS sequence"/>
</dbReference>
<keyword evidence="1" id="KW-0812">Transmembrane</keyword>
<name>A0A6A4FJN2_9STRA</name>
<dbReference type="EMBL" id="QXFT01000417">
    <property type="protein sequence ID" value="KAE9344567.1"/>
    <property type="molecule type" value="Genomic_DNA"/>
</dbReference>
<evidence type="ECO:0000313" key="3">
    <source>
        <dbReference type="EMBL" id="KAE9344567.1"/>
    </source>
</evidence>
<evidence type="ECO:0000313" key="4">
    <source>
        <dbReference type="Proteomes" id="UP000429607"/>
    </source>
</evidence>
<evidence type="ECO:0000313" key="5">
    <source>
        <dbReference type="Proteomes" id="UP000434957"/>
    </source>
</evidence>
<accession>A0A6A4FJN2</accession>
<evidence type="ECO:0000313" key="2">
    <source>
        <dbReference type="EMBL" id="KAE9038739.1"/>
    </source>
</evidence>
<feature type="transmembrane region" description="Helical" evidence="1">
    <location>
        <begin position="88"/>
        <end position="108"/>
    </location>
</feature>
<proteinExistence type="predicted"/>
<dbReference type="EMBL" id="QXFV01000399">
    <property type="protein sequence ID" value="KAE9038739.1"/>
    <property type="molecule type" value="Genomic_DNA"/>
</dbReference>
<keyword evidence="5" id="KW-1185">Reference proteome</keyword>
<evidence type="ECO:0000256" key="1">
    <source>
        <dbReference type="SAM" id="Phobius"/>
    </source>
</evidence>
<dbReference type="Proteomes" id="UP000429607">
    <property type="component" value="Unassembled WGS sequence"/>
</dbReference>
<sequence>MGATAQLREVILPGTLSTIGAVLIAICTASSHIALAIAMAVIWRFPIPFGYVFLVGPFLMIFWSFSVLVIGLHLLVKSKVLRQQIRTQFMIVSAHGLVTISYPVFTAVFHRLPGPQQLAFVFVMPLIKHFTKQIIATAAADLHEYVAPVVVFSVGLFHVFYTSICMQTAKSTITTLIMMTSDSFHVIFALRAIFHQANALKARQISELSSALRVERPLHCLEDLPGIIHDVFEDREISERACPIRVFAPSSLPLSDESVSFINGLTKSTRDAHVYALSRLHAWGPQSISHVDGADQQNETSDIVVFQQTVKGKQFAKDIDALKLREEVLPNAMLWSSFTRADQLFPGRSPSRDGF</sequence>
<feature type="transmembrane region" description="Helical" evidence="1">
    <location>
        <begin position="49"/>
        <end position="76"/>
    </location>
</feature>
<reference evidence="3 5" key="1">
    <citation type="submission" date="2018-08" db="EMBL/GenBank/DDBJ databases">
        <title>Genomic investigation of the strawberry pathogen Phytophthora fragariae indicates pathogenicity is determined by transcriptional variation in three key races.</title>
        <authorList>
            <person name="Adams T.M."/>
            <person name="Armitage A.D."/>
            <person name="Sobczyk M.K."/>
            <person name="Bates H.J."/>
            <person name="Dunwell J.M."/>
            <person name="Nellist C.F."/>
            <person name="Harrison R.J."/>
        </authorList>
    </citation>
    <scope>NUCLEOTIDE SEQUENCE [LARGE SCALE GENOMIC DNA]</scope>
    <source>
        <strain evidence="2 4">SCRP249</strain>
        <strain evidence="3 5">SCRP333</strain>
    </source>
</reference>
<gene>
    <name evidence="2" type="ORF">PR001_g7819</name>
    <name evidence="3" type="ORF">PR003_g8395</name>
</gene>
<feature type="transmembrane region" description="Helical" evidence="1">
    <location>
        <begin position="21"/>
        <end position="43"/>
    </location>
</feature>
<keyword evidence="1" id="KW-1133">Transmembrane helix</keyword>
<keyword evidence="1" id="KW-0472">Membrane</keyword>
<organism evidence="3 5">
    <name type="scientific">Phytophthora rubi</name>
    <dbReference type="NCBI Taxonomy" id="129364"/>
    <lineage>
        <taxon>Eukaryota</taxon>
        <taxon>Sar</taxon>
        <taxon>Stramenopiles</taxon>
        <taxon>Oomycota</taxon>
        <taxon>Peronosporomycetes</taxon>
        <taxon>Peronosporales</taxon>
        <taxon>Peronosporaceae</taxon>
        <taxon>Phytophthora</taxon>
    </lineage>
</organism>
<comment type="caution">
    <text evidence="3">The sequence shown here is derived from an EMBL/GenBank/DDBJ whole genome shotgun (WGS) entry which is preliminary data.</text>
</comment>
<dbReference type="AlphaFoldDB" id="A0A6A4FJN2"/>
<feature type="transmembrane region" description="Helical" evidence="1">
    <location>
        <begin position="142"/>
        <end position="161"/>
    </location>
</feature>